<feature type="transmembrane region" description="Helical" evidence="1">
    <location>
        <begin position="219"/>
        <end position="239"/>
    </location>
</feature>
<evidence type="ECO:0000313" key="6">
    <source>
        <dbReference type="Proteomes" id="UP000196151"/>
    </source>
</evidence>
<feature type="transmembrane region" description="Helical" evidence="1">
    <location>
        <begin position="345"/>
        <end position="362"/>
    </location>
</feature>
<reference evidence="5" key="2">
    <citation type="submission" date="2017-05" db="EMBL/GenBank/DDBJ databases">
        <authorList>
            <consortium name="The Broad Institute Genomics Platform"/>
            <consortium name="The Broad Institute Genomic Center for Infectious Diseases"/>
            <person name="Earl A."/>
            <person name="Manson A."/>
            <person name="Schwartman J."/>
            <person name="Gilmore M."/>
            <person name="Abouelleil A."/>
            <person name="Cao P."/>
            <person name="Chapman S."/>
            <person name="Cusick C."/>
            <person name="Shea T."/>
            <person name="Young S."/>
            <person name="Neafsey D."/>
            <person name="Nusbaum C."/>
            <person name="Birren B."/>
        </authorList>
    </citation>
    <scope>NUCLEOTIDE SEQUENCE</scope>
    <source>
        <strain evidence="5">9D6_DIV0238</strain>
    </source>
</reference>
<dbReference type="RefSeq" id="WP_176372837.1">
    <property type="nucleotide sequence ID" value="NZ_CP147246.1"/>
</dbReference>
<feature type="transmembrane region" description="Helical" evidence="1">
    <location>
        <begin position="459"/>
        <end position="481"/>
    </location>
</feature>
<keyword evidence="1" id="KW-0472">Membrane</keyword>
<feature type="domain" description="DUF7654" evidence="2">
    <location>
        <begin position="512"/>
        <end position="652"/>
    </location>
</feature>
<keyword evidence="1" id="KW-0812">Transmembrane</keyword>
<evidence type="ECO:0000259" key="3">
    <source>
        <dbReference type="Pfam" id="PF24677"/>
    </source>
</evidence>
<keyword evidence="6" id="KW-1185">Reference proteome</keyword>
<feature type="transmembrane region" description="Helical" evidence="1">
    <location>
        <begin position="407"/>
        <end position="427"/>
    </location>
</feature>
<reference evidence="4" key="1">
    <citation type="submission" date="2017-05" db="EMBL/GenBank/DDBJ databases">
        <title>The Genome Sequence of Enterococcus sp. 9D6_DIV0238.</title>
        <authorList>
            <consortium name="The Broad Institute Genomics Platform"/>
            <consortium name="The Broad Institute Genomic Center for Infectious Diseases"/>
            <person name="Earl A."/>
            <person name="Manson A."/>
            <person name="Schwartman J."/>
            <person name="Gilmore M."/>
            <person name="Abouelleil A."/>
            <person name="Cao P."/>
            <person name="Chapman S."/>
            <person name="Cusick C."/>
            <person name="Shea T."/>
            <person name="Young S."/>
            <person name="Neafsey D."/>
            <person name="Nusbaum C."/>
            <person name="Birren B."/>
        </authorList>
    </citation>
    <scope>NUCLEOTIDE SEQUENCE [LARGE SCALE GENOMIC DNA]</scope>
    <source>
        <strain evidence="4">9D6_DIV0238</strain>
    </source>
</reference>
<evidence type="ECO:0000313" key="4">
    <source>
        <dbReference type="EMBL" id="OUZ33298.1"/>
    </source>
</evidence>
<feature type="transmembrane region" description="Helical" evidence="1">
    <location>
        <begin position="196"/>
        <end position="212"/>
    </location>
</feature>
<dbReference type="Pfam" id="PF24677">
    <property type="entry name" value="DUF7657"/>
    <property type="match status" value="1"/>
</dbReference>
<feature type="transmembrane region" description="Helical" evidence="1">
    <location>
        <begin position="273"/>
        <end position="294"/>
    </location>
</feature>
<evidence type="ECO:0000256" key="1">
    <source>
        <dbReference type="SAM" id="Phobius"/>
    </source>
</evidence>
<feature type="transmembrane region" description="Helical" evidence="1">
    <location>
        <begin position="171"/>
        <end position="190"/>
    </location>
</feature>
<dbReference type="EMBL" id="CP147246">
    <property type="protein sequence ID" value="WYJ93570.1"/>
    <property type="molecule type" value="Genomic_DNA"/>
</dbReference>
<feature type="transmembrane region" description="Helical" evidence="1">
    <location>
        <begin position="369"/>
        <end position="387"/>
    </location>
</feature>
<proteinExistence type="predicted"/>
<dbReference type="Proteomes" id="UP000196151">
    <property type="component" value="Chromosome"/>
</dbReference>
<feature type="transmembrane region" description="Helical" evidence="1">
    <location>
        <begin position="486"/>
        <end position="503"/>
    </location>
</feature>
<protein>
    <recommendedName>
        <fullName evidence="7">Glycosyltransferase RgtA/B/C/D-like domain-containing protein</fullName>
    </recommendedName>
</protein>
<feature type="transmembrane region" description="Helical" evidence="1">
    <location>
        <begin position="144"/>
        <end position="164"/>
    </location>
</feature>
<evidence type="ECO:0000313" key="5">
    <source>
        <dbReference type="EMBL" id="WYJ93570.1"/>
    </source>
</evidence>
<dbReference type="EMBL" id="NIBQ01000002">
    <property type="protein sequence ID" value="OUZ33298.1"/>
    <property type="molecule type" value="Genomic_DNA"/>
</dbReference>
<feature type="transmembrane region" description="Helical" evidence="1">
    <location>
        <begin position="245"/>
        <end position="261"/>
    </location>
</feature>
<sequence length="653" mass="75234">MEIHQAKHKQNSTIKQGIQTALDQIIRARFIIALLVFILMLVFKIHGSSLAMWDQYVSDYAKDGNSESVIVGEPRPIRSDEWMVQTPYSLSQTQTGLKNHNEVITVDGQDMVIGYNSPALNLATLAKPFTWGYVLLGKERGLSWYWGLKLIGLMLLSFEMGLILTKRNKYLALLTSVWLPFSAAIQWWFVSPVGDLVFFTFGFLVGMYNYFYAHEKKWVRLLCAILAALCASGFILVLYPALQVPFGYLILLFLLGFFFEFRKKVKLDKFDALFISLAVVMTGIIVGVSLVTSWDSLMRVMHTIYPGNRVSLGGDFAKKDLFNFLVNWKMSFKDVVYENNSELSSFYHFFFVILFVSPWVFYKKIKENLYGFLLFVFCLFNIVWMSLRFPTILAKITMYSYVPEERANLAFGFAAILLSIWFIQYAWEQKKLAFKWQVPIIVINLGLYFFSLYKGNLGLYLSRMDIIWTLLVAGLLIVLLLNQRKYLFSLVLLAAVLVGGTTVNPVSKGVSPVYDKQIAQKVMAIEKEDPGQLWAGERMMHAFLPMLGVHNFNGTAFTPNLDSWKPLDPNGKYEKVYNRYSHIYVEISTEKPQFELLHADAFKVRLSLEDLMKYNIRYLVTYETIDELATEKIQVKQLYGPDTNNAYIYKVSY</sequence>
<organism evidence="4">
    <name type="scientific">Candidatus Enterococcus dunnyi</name>
    <dbReference type="NCBI Taxonomy" id="1834192"/>
    <lineage>
        <taxon>Bacteria</taxon>
        <taxon>Bacillati</taxon>
        <taxon>Bacillota</taxon>
        <taxon>Bacilli</taxon>
        <taxon>Lactobacillales</taxon>
        <taxon>Enterococcaceae</taxon>
        <taxon>Enterococcus</taxon>
    </lineage>
</organism>
<evidence type="ECO:0000259" key="2">
    <source>
        <dbReference type="Pfam" id="PF24672"/>
    </source>
</evidence>
<feature type="transmembrane region" description="Helical" evidence="1">
    <location>
        <begin position="30"/>
        <end position="53"/>
    </location>
</feature>
<accession>A0A200J7Z7</accession>
<reference evidence="5" key="3">
    <citation type="submission" date="2024-03" db="EMBL/GenBank/DDBJ databases">
        <title>The Genome Sequence of Enterococcus sp. DIV0238c.</title>
        <authorList>
            <consortium name="The Broad Institute Genomics Platform"/>
            <consortium name="The Broad Institute Microbial Omics Core"/>
            <consortium name="The Broad Institute Genomic Center for Infectious Diseases"/>
            <person name="Earl A."/>
            <person name="Manson A."/>
            <person name="Gilmore M."/>
            <person name="Schwartman J."/>
            <person name="Shea T."/>
            <person name="Abouelleil A."/>
            <person name="Cao P."/>
            <person name="Chapman S."/>
            <person name="Cusick C."/>
            <person name="Young S."/>
            <person name="Neafsey D."/>
            <person name="Nusbaum C."/>
            <person name="Birren B."/>
        </authorList>
    </citation>
    <scope>NUCLEOTIDE SEQUENCE</scope>
    <source>
        <strain evidence="5">9D6_DIV0238</strain>
    </source>
</reference>
<feature type="domain" description="DUF7657" evidence="3">
    <location>
        <begin position="28"/>
        <end position="425"/>
    </location>
</feature>
<name>A0A200J7Z7_9ENTE</name>
<dbReference type="InterPro" id="IPR056071">
    <property type="entry name" value="DUF7654"/>
</dbReference>
<gene>
    <name evidence="5" type="ORF">A5889_001070</name>
    <name evidence="4" type="ORF">A5889_002009</name>
</gene>
<dbReference type="Pfam" id="PF24672">
    <property type="entry name" value="DUF7654"/>
    <property type="match status" value="1"/>
</dbReference>
<feature type="transmembrane region" description="Helical" evidence="1">
    <location>
        <begin position="434"/>
        <end position="453"/>
    </location>
</feature>
<dbReference type="InterPro" id="IPR056074">
    <property type="entry name" value="DUF7657"/>
</dbReference>
<dbReference type="AlphaFoldDB" id="A0A200J7Z7"/>
<evidence type="ECO:0008006" key="7">
    <source>
        <dbReference type="Google" id="ProtNLM"/>
    </source>
</evidence>
<keyword evidence="1" id="KW-1133">Transmembrane helix</keyword>